<dbReference type="GO" id="GO:0016491">
    <property type="term" value="F:oxidoreductase activity"/>
    <property type="evidence" value="ECO:0007669"/>
    <property type="project" value="UniProtKB-KW"/>
</dbReference>
<feature type="binding site" evidence="13">
    <location>
        <position position="298"/>
    </location>
    <ligand>
        <name>FAD</name>
        <dbReference type="ChEBI" id="CHEBI:57692"/>
    </ligand>
</feature>
<keyword evidence="7 13" id="KW-0274">FAD</keyword>
<dbReference type="InterPro" id="IPR016167">
    <property type="entry name" value="FAD-bd_PCMH_sub1"/>
</dbReference>
<comment type="caution">
    <text evidence="16">The sequence shown here is derived from an EMBL/GenBank/DDBJ whole genome shotgun (WGS) entry which is preliminary data.</text>
</comment>
<feature type="binding site" evidence="13">
    <location>
        <position position="342"/>
    </location>
    <ligand>
        <name>FAD</name>
        <dbReference type="ChEBI" id="CHEBI:57692"/>
    </ligand>
</feature>
<dbReference type="InterPro" id="IPR008274">
    <property type="entry name" value="AldOxase/xan_DH_MoCoBD1"/>
</dbReference>
<feature type="binding site" evidence="14">
    <location>
        <position position="60"/>
    </location>
    <ligand>
        <name>[2Fe-2S] cluster</name>
        <dbReference type="ChEBI" id="CHEBI:190135"/>
        <label>2</label>
    </ligand>
</feature>
<comment type="cofactor">
    <cofactor evidence="14">
        <name>[2Fe-2S] cluster</name>
        <dbReference type="ChEBI" id="CHEBI:190135"/>
    </cofactor>
    <text evidence="14">Binds 2 [2Fe-2S] clusters.</text>
</comment>
<dbReference type="InterPro" id="IPR000674">
    <property type="entry name" value="Ald_Oxase/Xan_DH_a/b"/>
</dbReference>
<dbReference type="InterPro" id="IPR046867">
    <property type="entry name" value="AldOxase/xan_DH_MoCoBD2"/>
</dbReference>
<evidence type="ECO:0000256" key="5">
    <source>
        <dbReference type="ARBA" id="ARBA00022714"/>
    </source>
</evidence>
<feature type="active site" description="Proton acceptor" evidence="12">
    <location>
        <position position="1190"/>
    </location>
</feature>
<proteinExistence type="inferred from homology"/>
<dbReference type="InterPro" id="IPR002888">
    <property type="entry name" value="2Fe-2S-bd"/>
</dbReference>
<dbReference type="InterPro" id="IPR036856">
    <property type="entry name" value="Ald_Oxase/Xan_DH_a/b_sf"/>
</dbReference>
<comment type="similarity">
    <text evidence="2">Belongs to the xanthine dehydrogenase family.</text>
</comment>
<dbReference type="InterPro" id="IPR036884">
    <property type="entry name" value="2Fe-2S-bd_dom_sf"/>
</dbReference>
<feature type="binding site" evidence="13">
    <location>
        <begin position="195"/>
        <end position="202"/>
    </location>
    <ligand>
        <name>FAD</name>
        <dbReference type="ChEBI" id="CHEBI:57692"/>
    </ligand>
</feature>
<feature type="binding site" evidence="14">
    <location>
        <position position="1006"/>
    </location>
    <ligand>
        <name>Mo-molybdopterin</name>
        <dbReference type="ChEBI" id="CHEBI:71302"/>
    </ligand>
    <ligandPart>
        <name>Mo</name>
        <dbReference type="ChEBI" id="CHEBI:28685"/>
    </ligandPart>
</feature>
<dbReference type="FunFam" id="3.90.1170.50:FF:000001">
    <property type="entry name" value="Aldehyde oxidase 1"/>
    <property type="match status" value="1"/>
</dbReference>
<evidence type="ECO:0000256" key="13">
    <source>
        <dbReference type="PIRSR" id="PIRSR000127-2"/>
    </source>
</evidence>
<dbReference type="FunFam" id="3.30.365.10:FF:000004">
    <property type="entry name" value="Xanthine dehydrogenase oxidase"/>
    <property type="match status" value="1"/>
</dbReference>
<dbReference type="SUPFAM" id="SSF56176">
    <property type="entry name" value="FAD-binding/transporter-associated domain-like"/>
    <property type="match status" value="1"/>
</dbReference>
<comment type="cofactor">
    <cofactor evidence="14">
        <name>Mo-molybdopterin</name>
        <dbReference type="ChEBI" id="CHEBI:71302"/>
    </cofactor>
    <text evidence="14">Binds 1 Mo-molybdopterin (Mo-MPT) cofactor per subunit.</text>
</comment>
<dbReference type="GO" id="GO:0071949">
    <property type="term" value="F:FAD binding"/>
    <property type="evidence" value="ECO:0007669"/>
    <property type="project" value="InterPro"/>
</dbReference>
<comment type="cofactor">
    <cofactor evidence="1 13">
        <name>FAD</name>
        <dbReference type="ChEBI" id="CHEBI:57692"/>
    </cofactor>
</comment>
<dbReference type="Gene3D" id="3.90.1170.50">
    <property type="entry name" value="Aldehyde oxidase/xanthine dehydrogenase, a/b hammerhead"/>
    <property type="match status" value="1"/>
</dbReference>
<evidence type="ECO:0000256" key="10">
    <source>
        <dbReference type="ARBA" id="ARBA00023014"/>
    </source>
</evidence>
<dbReference type="InterPro" id="IPR036318">
    <property type="entry name" value="FAD-bd_PCMH-like_sf"/>
</dbReference>
<dbReference type="Gene3D" id="3.10.20.30">
    <property type="match status" value="1"/>
</dbReference>
<comment type="cofactor">
    <cofactor evidence="11">
        <name>[2Fe-2S] cluster</name>
        <dbReference type="ChEBI" id="CHEBI:190135"/>
    </cofactor>
</comment>
<gene>
    <name evidence="16" type="ORF">FSP39_009597</name>
</gene>
<dbReference type="GO" id="GO:0051537">
    <property type="term" value="F:2 iron, 2 sulfur cluster binding"/>
    <property type="evidence" value="ECO:0007669"/>
    <property type="project" value="UniProtKB-KW"/>
</dbReference>
<feature type="binding site" evidence="14">
    <location>
        <position position="693"/>
    </location>
    <ligand>
        <name>Mo-molybdopterin</name>
        <dbReference type="ChEBI" id="CHEBI:71302"/>
    </ligand>
    <ligandPart>
        <name>Mo</name>
        <dbReference type="ChEBI" id="CHEBI:28685"/>
    </ligandPart>
</feature>
<dbReference type="PROSITE" id="PS51387">
    <property type="entry name" value="FAD_PCMH"/>
    <property type="match status" value="1"/>
</dbReference>
<feature type="binding site" evidence="14">
    <location>
        <position position="20"/>
    </location>
    <ligand>
        <name>[2Fe-2S] cluster</name>
        <dbReference type="ChEBI" id="CHEBI:190135"/>
        <label>1</label>
    </ligand>
</feature>
<dbReference type="InterPro" id="IPR016208">
    <property type="entry name" value="Ald_Oxase/xanthine_DH-like"/>
</dbReference>
<feature type="binding site" evidence="14">
    <location>
        <position position="95"/>
    </location>
    <ligand>
        <name>[2Fe-2S] cluster</name>
        <dbReference type="ChEBI" id="CHEBI:190135"/>
        <label>2</label>
    </ligand>
</feature>
<dbReference type="Pfam" id="PF20256">
    <property type="entry name" value="MoCoBD_2"/>
    <property type="match status" value="1"/>
</dbReference>
<dbReference type="Gene3D" id="3.30.365.10">
    <property type="entry name" value="Aldehyde oxidase/xanthine dehydrogenase, molybdopterin binding domain"/>
    <property type="match status" value="4"/>
</dbReference>
<dbReference type="Pfam" id="PF01799">
    <property type="entry name" value="Fer2_2"/>
    <property type="match status" value="1"/>
</dbReference>
<evidence type="ECO:0000256" key="3">
    <source>
        <dbReference type="ARBA" id="ARBA00022505"/>
    </source>
</evidence>
<feature type="binding site" evidence="14">
    <location>
        <position position="724"/>
    </location>
    <ligand>
        <name>Mo-molybdopterin</name>
        <dbReference type="ChEBI" id="CHEBI:71302"/>
    </ligand>
    <ligandPart>
        <name>Mo</name>
        <dbReference type="ChEBI" id="CHEBI:28685"/>
    </ligandPart>
</feature>
<evidence type="ECO:0000313" key="16">
    <source>
        <dbReference type="EMBL" id="KAK3107212.1"/>
    </source>
</evidence>
<sequence>MVSHFDRGSNSVRHFSTNACLVPICYLHGMAVTTVEGVGSTKNGLHIIQKSLVESHGLQCGFCTPGMVMTMYTLCRNNPNPTQGDLERVLEGNLCRCTGYRPILDAFKKSCPCGLNLCNQETKTEDVKSDEKIDVDQTLKKKDGTQDVIFPSELKLNTDYADKSVLFTGEKYAWARPITLAETFQLMQNYPDATLVMGCTYIGYQLKNYRLKSDMVICCTNVKELNVLKASDKDLEIGAAVTFSSLESFLNETMKSAKEPQQRGIRSMLSALRWLAIDQVRNIATIGGHVMSKAPNHDLQTFLMAAGAKLNFQSKDTKSSWYAYDNKFVQNGRGGPGSGEVLVSISVPMLSEDEYLYFFKQPHRRGMDYAIVNTGAYVKLKSKSRELENLRVCFGNIASHPRVISNFGTLDFTKQWTDDVISGIASIIENEFKTSETDHLQYKLTLATGFFFKFYLRLQEDLKVLNGNDRCALEDTINEGFKSGQYYDVPNKEGNIIIHQPTPHTSAQPITTGEAIFVDDIPEFSNELFLAHVLSEKAHAKVISIDPTPALELPGVVDYIDHKDVPGHQTYGMMIKDTKLFADGEVLFIGQTIGAILATSRELARRASKMVKVTYEELPAVFTIDESIKSSSFIPMPYKLERGDVDKALQEAEMTLEGEIETGSQEHFYLEPHTCLVVPKKEHDELEIYTSSQALHEVQAEVSLFLHIPRHKIVTKVKRLGGGFGGKASDTVHNTGVAAIAAFKHGVPVRSTYDRARDLRFTGKRHGTKTMYKAGFDKNGKLSVLHADLYCNAGWATDSSPFVGVWVIMAMSMPYNFPHFRVNSTLCKTNIPSNGAMRGFGAPQGTFIREHIITDIAKYLDMDPQKIREINLYKEGETIVHGNTEIEEITLSTCMDKVKEQSNFESVKAEIAEFNRSKKWKKRGMAICNVMFPMGYPPIVINQAGALVLIYLDGSVLVSHGGIDMGQGVHVKCAQVAATVLNVPLEKIHIAETSIDKVPNTTESGGSYVADLNAGAIKVACETILERLEPLKKKKPDATWEELVSSAYNERISLSAAGYYTPTGRKNYHDIMKNIGPLCEYFTYGTACSQVEIDCLTGEHRLLRTDIVMDVGKSLNPAIDVGQIEGGFMMGCGMVTSEYLSLNQKGFIDQYGPVNYKVPGIRNIPQEFHVSLLKEVKGGGSIYSSKGIGEPPLLLGACVHLALKEAIMAARADHGLNDNYRLPCPATPDKIRLACADPVSKKHHDINEIKKILTTISSELTIENKIEHRRTHSKLEVGPSAQEE</sequence>
<evidence type="ECO:0000256" key="9">
    <source>
        <dbReference type="ARBA" id="ARBA00023004"/>
    </source>
</evidence>
<keyword evidence="17" id="KW-1185">Reference proteome</keyword>
<dbReference type="GO" id="GO:0005506">
    <property type="term" value="F:iron ion binding"/>
    <property type="evidence" value="ECO:0007669"/>
    <property type="project" value="InterPro"/>
</dbReference>
<dbReference type="InterPro" id="IPR012675">
    <property type="entry name" value="Beta-grasp_dom_sf"/>
</dbReference>
<dbReference type="SUPFAM" id="SSF54665">
    <property type="entry name" value="CO dehydrogenase molybdoprotein N-domain-like"/>
    <property type="match status" value="1"/>
</dbReference>
<protein>
    <recommendedName>
        <fullName evidence="15">FAD-binding PCMH-type domain-containing protein</fullName>
    </recommendedName>
</protein>
<dbReference type="InterPro" id="IPR036683">
    <property type="entry name" value="CO_DH_flav_C_dom_sf"/>
</dbReference>
<organism evidence="16 17">
    <name type="scientific">Pinctada imbricata</name>
    <name type="common">Atlantic pearl-oyster</name>
    <name type="synonym">Pinctada martensii</name>
    <dbReference type="NCBI Taxonomy" id="66713"/>
    <lineage>
        <taxon>Eukaryota</taxon>
        <taxon>Metazoa</taxon>
        <taxon>Spiralia</taxon>
        <taxon>Lophotrochozoa</taxon>
        <taxon>Mollusca</taxon>
        <taxon>Bivalvia</taxon>
        <taxon>Autobranchia</taxon>
        <taxon>Pteriomorphia</taxon>
        <taxon>Pterioida</taxon>
        <taxon>Pterioidea</taxon>
        <taxon>Pteriidae</taxon>
        <taxon>Pinctada</taxon>
    </lineage>
</organism>
<keyword evidence="4" id="KW-0285">Flavoprotein</keyword>
<dbReference type="Pfam" id="PF02738">
    <property type="entry name" value="MoCoBD_1"/>
    <property type="match status" value="1"/>
</dbReference>
<evidence type="ECO:0000256" key="4">
    <source>
        <dbReference type="ARBA" id="ARBA00022630"/>
    </source>
</evidence>
<evidence type="ECO:0000313" key="17">
    <source>
        <dbReference type="Proteomes" id="UP001186944"/>
    </source>
</evidence>
<dbReference type="Gene3D" id="1.10.150.120">
    <property type="entry name" value="[2Fe-2S]-binding domain"/>
    <property type="match status" value="1"/>
</dbReference>
<keyword evidence="6 14" id="KW-0479">Metal-binding</keyword>
<evidence type="ECO:0000256" key="7">
    <source>
        <dbReference type="ARBA" id="ARBA00022827"/>
    </source>
</evidence>
<evidence type="ECO:0000256" key="11">
    <source>
        <dbReference type="ARBA" id="ARBA00034078"/>
    </source>
</evidence>
<dbReference type="SMART" id="SM01092">
    <property type="entry name" value="CO_deh_flav_C"/>
    <property type="match status" value="1"/>
</dbReference>
<evidence type="ECO:0000256" key="12">
    <source>
        <dbReference type="PIRSR" id="PIRSR000127-1"/>
    </source>
</evidence>
<dbReference type="SUPFAM" id="SSF56003">
    <property type="entry name" value="Molybdenum cofactor-binding domain"/>
    <property type="match status" value="1"/>
</dbReference>
<dbReference type="PIRSF" id="PIRSF000127">
    <property type="entry name" value="Xanthine_DH"/>
    <property type="match status" value="1"/>
</dbReference>
<keyword evidence="9 14" id="KW-0408">Iron</keyword>
<feature type="binding site" evidence="13">
    <location>
        <position position="840"/>
    </location>
    <ligand>
        <name>substrate</name>
    </ligand>
</feature>
<dbReference type="Pfam" id="PF03450">
    <property type="entry name" value="CO_deh_flav_C"/>
    <property type="match status" value="1"/>
</dbReference>
<evidence type="ECO:0000256" key="14">
    <source>
        <dbReference type="PIRSR" id="PIRSR000127-3"/>
    </source>
</evidence>
<dbReference type="PANTHER" id="PTHR45444">
    <property type="entry name" value="XANTHINE DEHYDROGENASE"/>
    <property type="match status" value="1"/>
</dbReference>
<keyword evidence="10 14" id="KW-0411">Iron-sulfur</keyword>
<evidence type="ECO:0000256" key="2">
    <source>
        <dbReference type="ARBA" id="ARBA00006849"/>
    </source>
</evidence>
<evidence type="ECO:0000256" key="6">
    <source>
        <dbReference type="ARBA" id="ARBA00022723"/>
    </source>
</evidence>
<dbReference type="InterPro" id="IPR016169">
    <property type="entry name" value="FAD-bd_PCMH_sub2"/>
</dbReference>
<feature type="binding site" evidence="13">
    <location>
        <position position="360"/>
    </location>
    <ligand>
        <name>FAD</name>
        <dbReference type="ChEBI" id="CHEBI:57692"/>
    </ligand>
</feature>
<dbReference type="Gene3D" id="3.30.465.10">
    <property type="match status" value="1"/>
</dbReference>
<feature type="binding site" evidence="14">
    <location>
        <position position="97"/>
    </location>
    <ligand>
        <name>[2Fe-2S] cluster</name>
        <dbReference type="ChEBI" id="CHEBI:190135"/>
        <label>2</label>
    </ligand>
</feature>
<reference evidence="16" key="1">
    <citation type="submission" date="2019-08" db="EMBL/GenBank/DDBJ databases">
        <title>The improved chromosome-level genome for the pearl oyster Pinctada fucata martensii using PacBio sequencing and Hi-C.</title>
        <authorList>
            <person name="Zheng Z."/>
        </authorList>
    </citation>
    <scope>NUCLEOTIDE SEQUENCE</scope>
    <source>
        <strain evidence="16">ZZ-2019</strain>
        <tissue evidence="16">Adductor muscle</tissue>
    </source>
</reference>
<accession>A0AA88YVR8</accession>
<dbReference type="EMBL" id="VSWD01000002">
    <property type="protein sequence ID" value="KAK3107212.1"/>
    <property type="molecule type" value="Genomic_DNA"/>
</dbReference>
<dbReference type="Gene3D" id="3.30.43.10">
    <property type="entry name" value="Uridine Diphospho-n-acetylenolpyruvylglucosamine Reductase, domain 2"/>
    <property type="match status" value="1"/>
</dbReference>
<evidence type="ECO:0000256" key="1">
    <source>
        <dbReference type="ARBA" id="ARBA00001974"/>
    </source>
</evidence>
<dbReference type="SUPFAM" id="SSF55447">
    <property type="entry name" value="CO dehydrogenase flavoprotein C-terminal domain-like"/>
    <property type="match status" value="1"/>
</dbReference>
<dbReference type="FunFam" id="3.30.365.10:FF:000001">
    <property type="entry name" value="Xanthine dehydrogenase oxidase"/>
    <property type="match status" value="1"/>
</dbReference>
<keyword evidence="3 14" id="KW-0500">Molybdenum</keyword>
<evidence type="ECO:0000256" key="8">
    <source>
        <dbReference type="ARBA" id="ARBA00023002"/>
    </source>
</evidence>
<feature type="domain" description="FAD-binding PCMH-type" evidence="15">
    <location>
        <begin position="167"/>
        <end position="352"/>
    </location>
</feature>
<feature type="binding site" evidence="14">
    <location>
        <position position="838"/>
    </location>
    <ligand>
        <name>Mo-molybdopterin</name>
        <dbReference type="ChEBI" id="CHEBI:71302"/>
    </ligand>
    <ligandPart>
        <name>Mo</name>
        <dbReference type="ChEBI" id="CHEBI:28685"/>
    </ligandPart>
</feature>
<dbReference type="InterPro" id="IPR002346">
    <property type="entry name" value="Mopterin_DH_FAD-bd"/>
</dbReference>
<dbReference type="Gene3D" id="3.30.390.50">
    <property type="entry name" value="CO dehydrogenase flavoprotein, C-terminal domain"/>
    <property type="match status" value="1"/>
</dbReference>
<dbReference type="Pfam" id="PF00941">
    <property type="entry name" value="FAD_binding_5"/>
    <property type="match status" value="1"/>
</dbReference>
<dbReference type="InterPro" id="IPR016166">
    <property type="entry name" value="FAD-bd_PCMH"/>
</dbReference>
<keyword evidence="5 14" id="KW-0001">2Fe-2S</keyword>
<dbReference type="InterPro" id="IPR005107">
    <property type="entry name" value="CO_DH_flav_C"/>
</dbReference>
<name>A0AA88YVR8_PINIB</name>
<evidence type="ECO:0000259" key="15">
    <source>
        <dbReference type="PROSITE" id="PS51387"/>
    </source>
</evidence>
<dbReference type="Pfam" id="PF01315">
    <property type="entry name" value="Ald_Xan_dh_C"/>
    <property type="match status" value="1"/>
</dbReference>
<dbReference type="PANTHER" id="PTHR45444:SF3">
    <property type="entry name" value="XANTHINE DEHYDROGENASE"/>
    <property type="match status" value="1"/>
</dbReference>
<dbReference type="SMART" id="SM01008">
    <property type="entry name" value="Ald_Xan_dh_C"/>
    <property type="match status" value="1"/>
</dbReference>
<dbReference type="FunFam" id="3.30.365.10:FF:000002">
    <property type="entry name" value="Xanthine dehydrogenase oxidase"/>
    <property type="match status" value="1"/>
</dbReference>
<keyword evidence="8" id="KW-0560">Oxidoreductase</keyword>
<dbReference type="Proteomes" id="UP001186944">
    <property type="component" value="Unassembled WGS sequence"/>
</dbReference>
<dbReference type="SUPFAM" id="SSF47741">
    <property type="entry name" value="CO dehydrogenase ISP C-domain like"/>
    <property type="match status" value="1"/>
</dbReference>
<feature type="binding site" evidence="14">
    <location>
        <position position="63"/>
    </location>
    <ligand>
        <name>[2Fe-2S] cluster</name>
        <dbReference type="ChEBI" id="CHEBI:190135"/>
        <label>2</label>
    </ligand>
</feature>
<dbReference type="InterPro" id="IPR037165">
    <property type="entry name" value="AldOxase/xan_DH_Mopterin-bd_sf"/>
</dbReference>